<dbReference type="Gene3D" id="1.10.10.10">
    <property type="entry name" value="Winged helix-like DNA-binding domain superfamily/Winged helix DNA-binding domain"/>
    <property type="match status" value="1"/>
</dbReference>
<gene>
    <name evidence="3" type="ORF">F8O03_15900</name>
</gene>
<comment type="caution">
    <text evidence="3">The sequence shown here is derived from an EMBL/GenBank/DDBJ whole genome shotgun (WGS) entry which is preliminary data.</text>
</comment>
<accession>A0A7J5AY72</accession>
<dbReference type="OrthoDB" id="9806976at2"/>
<dbReference type="EMBL" id="WBJX01000006">
    <property type="protein sequence ID" value="KAB1636431.1"/>
    <property type="molecule type" value="Genomic_DNA"/>
</dbReference>
<evidence type="ECO:0000259" key="2">
    <source>
        <dbReference type="PROSITE" id="PS50987"/>
    </source>
</evidence>
<dbReference type="SMART" id="SM00418">
    <property type="entry name" value="HTH_ARSR"/>
    <property type="match status" value="1"/>
</dbReference>
<evidence type="ECO:0000313" key="4">
    <source>
        <dbReference type="Proteomes" id="UP000490386"/>
    </source>
</evidence>
<sequence>MVIRQLSEDDVSRIFQALADATRRDILTRVLREEQSVTSLAEAYAMSFAAVQKHVAVLTRAGLTQKRKQGREQLVHADSATITRATRLLASYEQLWRERSSRIDDLLADDDKTSTPTPRADADER</sequence>
<dbReference type="AlphaFoldDB" id="A0A7J5AY72"/>
<feature type="region of interest" description="Disordered" evidence="1">
    <location>
        <begin position="106"/>
        <end position="125"/>
    </location>
</feature>
<keyword evidence="4" id="KW-1185">Reference proteome</keyword>
<dbReference type="InterPro" id="IPR001845">
    <property type="entry name" value="HTH_ArsR_DNA-bd_dom"/>
</dbReference>
<dbReference type="GO" id="GO:0003700">
    <property type="term" value="F:DNA-binding transcription factor activity"/>
    <property type="evidence" value="ECO:0007669"/>
    <property type="project" value="InterPro"/>
</dbReference>
<protein>
    <submittedName>
        <fullName evidence="3">Winged helix-turn-helix transcriptional regulator</fullName>
    </submittedName>
</protein>
<dbReference type="PANTHER" id="PTHR38600">
    <property type="entry name" value="TRANSCRIPTIONAL REGULATORY PROTEIN"/>
    <property type="match status" value="1"/>
</dbReference>
<dbReference type="InterPro" id="IPR036388">
    <property type="entry name" value="WH-like_DNA-bd_sf"/>
</dbReference>
<evidence type="ECO:0000256" key="1">
    <source>
        <dbReference type="SAM" id="MobiDB-lite"/>
    </source>
</evidence>
<feature type="domain" description="HTH arsR-type" evidence="2">
    <location>
        <begin position="3"/>
        <end position="97"/>
    </location>
</feature>
<dbReference type="PROSITE" id="PS50987">
    <property type="entry name" value="HTH_ARSR_2"/>
    <property type="match status" value="1"/>
</dbReference>
<dbReference type="PRINTS" id="PR00778">
    <property type="entry name" value="HTHARSR"/>
</dbReference>
<dbReference type="Proteomes" id="UP000490386">
    <property type="component" value="Unassembled WGS sequence"/>
</dbReference>
<dbReference type="RefSeq" id="WP_151424734.1">
    <property type="nucleotide sequence ID" value="NZ_WBJX01000006.1"/>
</dbReference>
<proteinExistence type="predicted"/>
<dbReference type="PANTHER" id="PTHR38600:SF2">
    <property type="entry name" value="SLL0088 PROTEIN"/>
    <property type="match status" value="1"/>
</dbReference>
<dbReference type="InterPro" id="IPR011991">
    <property type="entry name" value="ArsR-like_HTH"/>
</dbReference>
<organism evidence="3 4">
    <name type="scientific">Pseudoclavibacter terrae</name>
    <dbReference type="NCBI Taxonomy" id="1530195"/>
    <lineage>
        <taxon>Bacteria</taxon>
        <taxon>Bacillati</taxon>
        <taxon>Actinomycetota</taxon>
        <taxon>Actinomycetes</taxon>
        <taxon>Micrococcales</taxon>
        <taxon>Microbacteriaceae</taxon>
        <taxon>Pseudoclavibacter</taxon>
    </lineage>
</organism>
<dbReference type="NCBIfam" id="NF033788">
    <property type="entry name" value="HTH_metalloreg"/>
    <property type="match status" value="1"/>
</dbReference>
<dbReference type="CDD" id="cd00090">
    <property type="entry name" value="HTH_ARSR"/>
    <property type="match status" value="1"/>
</dbReference>
<evidence type="ECO:0000313" key="3">
    <source>
        <dbReference type="EMBL" id="KAB1636431.1"/>
    </source>
</evidence>
<dbReference type="SUPFAM" id="SSF46785">
    <property type="entry name" value="Winged helix' DNA-binding domain"/>
    <property type="match status" value="1"/>
</dbReference>
<dbReference type="InterPro" id="IPR036390">
    <property type="entry name" value="WH_DNA-bd_sf"/>
</dbReference>
<name>A0A7J5AY72_9MICO</name>
<reference evidence="3 4" key="1">
    <citation type="submission" date="2019-09" db="EMBL/GenBank/DDBJ databases">
        <title>Phylogeny of genus Pseudoclavibacter and closely related genus.</title>
        <authorList>
            <person name="Li Y."/>
        </authorList>
    </citation>
    <scope>NUCLEOTIDE SEQUENCE [LARGE SCALE GENOMIC DNA]</scope>
    <source>
        <strain evidence="3 4">THG-MD12</strain>
    </source>
</reference>